<evidence type="ECO:0000259" key="2">
    <source>
        <dbReference type="Pfam" id="PF18803"/>
    </source>
</evidence>
<dbReference type="InterPro" id="IPR041457">
    <property type="entry name" value="CxC2_KDZ-assoc"/>
</dbReference>
<gene>
    <name evidence="3" type="ORF">V5O48_013884</name>
</gene>
<protein>
    <recommendedName>
        <fullName evidence="2">CxC2-like cysteine cluster KDZ transposase-associated domain-containing protein</fullName>
    </recommendedName>
</protein>
<evidence type="ECO:0000256" key="1">
    <source>
        <dbReference type="SAM" id="MobiDB-lite"/>
    </source>
</evidence>
<dbReference type="Proteomes" id="UP001465976">
    <property type="component" value="Unassembled WGS sequence"/>
</dbReference>
<feature type="domain" description="CxC2-like cysteine cluster KDZ transposase-associated" evidence="2">
    <location>
        <begin position="240"/>
        <end position="347"/>
    </location>
</feature>
<sequence length="1129" mass="129251">MSKRRGARLSGMSSKCQKVQNKPTASVHAINPANSSTPTFPLTLDSSLLLSSSSTPALMTSLPAQSTPQAFWRNIGSSFTWKRKESVPVAEPEKTSAGDGGKTGGDVKDDMGIDGGKATGGEKGPSQSKKKKRSVVSRHPNIDWKQSYCAHFVNELMRSKGRGDARWQSRCSDCKEEVEEEEGAVDVKMKKKRDRTPAYRCTHCFMGNLVCRFCCVRRHWDNPFHVIEMWDGSSFHKVALRELGLKIQLNHLSGRCPNPSACYRHLLVIDTTGIHRVNLYFCGCAKKTPQWQQLMRHNLYPGNLREGRISTVATFRYPKTLQLLTLTTKGSMYDFYRAIKKLTNNTGLDVPPSRYRQLLHIIHQWRHLKLVIRAEKGIDDWTDLSEVEEGSLTLRCPSCPYPLINLPFDWKERAKGACGYLYQLVLCMDTNFRLKEQLVSSHSRDPALCDGQGYFVRRKGYEAWLKENETQADKEDEVRFMSLACTGKAELEVLEGSSIYWCGSSRLRKIRHDCQDGEFEQGGALLEHGLPVRDRATDKLAKRRTHWPSAIRLATAIRMTPGIGKLHEPGHEQKDHEEFSLNLIKGAGFTDGKSNERIWGPHNFLGNATKTMGPGARQDLLESQFDFWNWLKYHAMGHTLFRHWRAAVEDLRKLLTAHEDLSENIPQPLVVQWEQLLNKWEDLPFPKAQPDRREANPFRIREQSLSQDQALRELAAEDEARERSSKVSYHSMSAAAFVAASFEVIKAQERVKEKIEQQKREPTLKQSNKLTEERRAIKRRFHSMAEVRAIYLPGLPRYLRMHELEDDMEDAAAEDITVWLLSGLEASEVAAVCTPEVIAAECKLQFARANDALDGVRHTLRVKSRMLLFKNSNVCGQRDSGRSQEVINRITRRVKRFAEQYRTARMAYYRVVREGSGLGELPELAQSDIRALTDPARLKRGPGRRGTREDDLEYDVVEDREHEEEELDLVPADTQEWEYRTKHGTGETRKVNSWIWGSSAQGVRKVSLEDGADEDNELVRAEWCRSEARVRRAREEIALLKEEMRRTLEYLTWAGKRWESLMERVDPKDVDVGVKEGCRAYAREQSELQARLQDSFSSMRKTALQGKDDLETTKDDGWDKRKAVKRKRS</sequence>
<dbReference type="EMBL" id="JBAHYK010001412">
    <property type="protein sequence ID" value="KAL0568106.1"/>
    <property type="molecule type" value="Genomic_DNA"/>
</dbReference>
<organism evidence="3 4">
    <name type="scientific">Marasmius crinis-equi</name>
    <dbReference type="NCBI Taxonomy" id="585013"/>
    <lineage>
        <taxon>Eukaryota</taxon>
        <taxon>Fungi</taxon>
        <taxon>Dikarya</taxon>
        <taxon>Basidiomycota</taxon>
        <taxon>Agaricomycotina</taxon>
        <taxon>Agaricomycetes</taxon>
        <taxon>Agaricomycetidae</taxon>
        <taxon>Agaricales</taxon>
        <taxon>Marasmiineae</taxon>
        <taxon>Marasmiaceae</taxon>
        <taxon>Marasmius</taxon>
    </lineage>
</organism>
<accession>A0ABR3EYX3</accession>
<feature type="region of interest" description="Disordered" evidence="1">
    <location>
        <begin position="1"/>
        <end position="43"/>
    </location>
</feature>
<keyword evidence="4" id="KW-1185">Reference proteome</keyword>
<evidence type="ECO:0000313" key="3">
    <source>
        <dbReference type="EMBL" id="KAL0568106.1"/>
    </source>
</evidence>
<feature type="compositionally biased region" description="Basic and acidic residues" evidence="1">
    <location>
        <begin position="1106"/>
        <end position="1121"/>
    </location>
</feature>
<evidence type="ECO:0000313" key="4">
    <source>
        <dbReference type="Proteomes" id="UP001465976"/>
    </source>
</evidence>
<dbReference type="InterPro" id="IPR040521">
    <property type="entry name" value="KDZ"/>
</dbReference>
<feature type="compositionally biased region" description="Gly residues" evidence="1">
    <location>
        <begin position="113"/>
        <end position="123"/>
    </location>
</feature>
<feature type="region of interest" description="Disordered" evidence="1">
    <location>
        <begin position="1099"/>
        <end position="1129"/>
    </location>
</feature>
<comment type="caution">
    <text evidence="3">The sequence shown here is derived from an EMBL/GenBank/DDBJ whole genome shotgun (WGS) entry which is preliminary data.</text>
</comment>
<name>A0ABR3EYX3_9AGAR</name>
<dbReference type="Pfam" id="PF18803">
    <property type="entry name" value="CxC2"/>
    <property type="match status" value="1"/>
</dbReference>
<feature type="compositionally biased region" description="Basic and acidic residues" evidence="1">
    <location>
        <begin position="83"/>
        <end position="96"/>
    </location>
</feature>
<reference evidence="3 4" key="1">
    <citation type="submission" date="2024-02" db="EMBL/GenBank/DDBJ databases">
        <title>A draft genome for the cacao thread blight pathogen Marasmius crinis-equi.</title>
        <authorList>
            <person name="Cohen S.P."/>
            <person name="Baruah I.K."/>
            <person name="Amoako-Attah I."/>
            <person name="Bukari Y."/>
            <person name="Meinhardt L.W."/>
            <person name="Bailey B.A."/>
        </authorList>
    </citation>
    <scope>NUCLEOTIDE SEQUENCE [LARGE SCALE GENOMIC DNA]</scope>
    <source>
        <strain evidence="3 4">GH-76</strain>
    </source>
</reference>
<dbReference type="Pfam" id="PF18758">
    <property type="entry name" value="KDZ"/>
    <property type="match status" value="1"/>
</dbReference>
<feature type="compositionally biased region" description="Polar residues" evidence="1">
    <location>
        <begin position="11"/>
        <end position="24"/>
    </location>
</feature>
<proteinExistence type="predicted"/>
<feature type="region of interest" description="Disordered" evidence="1">
    <location>
        <begin position="83"/>
        <end position="137"/>
    </location>
</feature>